<evidence type="ECO:0000256" key="1">
    <source>
        <dbReference type="SAM" id="Phobius"/>
    </source>
</evidence>
<feature type="domain" description="Lon proteolytic" evidence="2">
    <location>
        <begin position="202"/>
        <end position="294"/>
    </location>
</feature>
<dbReference type="InterPro" id="IPR027065">
    <property type="entry name" value="Lon_Prtase"/>
</dbReference>
<feature type="transmembrane region" description="Helical" evidence="1">
    <location>
        <begin position="14"/>
        <end position="35"/>
    </location>
</feature>
<protein>
    <recommendedName>
        <fullName evidence="2">Lon proteolytic domain-containing protein</fullName>
    </recommendedName>
</protein>
<dbReference type="PRINTS" id="PR00830">
    <property type="entry name" value="ENDOLAPTASE"/>
</dbReference>
<reference evidence="3 4" key="1">
    <citation type="submission" date="2020-12" db="EMBL/GenBank/DDBJ databases">
        <title>YIM B01967 draft genome.</title>
        <authorList>
            <person name="Yan X."/>
        </authorList>
    </citation>
    <scope>NUCLEOTIDE SEQUENCE [LARGE SCALE GENOMIC DNA]</scope>
    <source>
        <strain evidence="3 4">YIM B01967</strain>
    </source>
</reference>
<feature type="transmembrane region" description="Helical" evidence="1">
    <location>
        <begin position="41"/>
        <end position="61"/>
    </location>
</feature>
<dbReference type="InterPro" id="IPR020568">
    <property type="entry name" value="Ribosomal_Su5_D2-typ_SF"/>
</dbReference>
<dbReference type="EMBL" id="JAEOAH010000023">
    <property type="protein sequence ID" value="MBK3496090.1"/>
    <property type="molecule type" value="Genomic_DNA"/>
</dbReference>
<dbReference type="Gene3D" id="3.30.230.10">
    <property type="match status" value="1"/>
</dbReference>
<dbReference type="SUPFAM" id="SSF54211">
    <property type="entry name" value="Ribosomal protein S5 domain 2-like"/>
    <property type="match status" value="1"/>
</dbReference>
<accession>A0ABS1H9K5</accession>
<gene>
    <name evidence="3" type="ORF">JFL43_14705</name>
</gene>
<dbReference type="InterPro" id="IPR014721">
    <property type="entry name" value="Ribsml_uS5_D2-typ_fold_subgr"/>
</dbReference>
<keyword evidence="1" id="KW-0472">Membrane</keyword>
<keyword evidence="4" id="KW-1185">Reference proteome</keyword>
<keyword evidence="1" id="KW-1133">Transmembrane helix</keyword>
<evidence type="ECO:0000313" key="4">
    <source>
        <dbReference type="Proteomes" id="UP000618943"/>
    </source>
</evidence>
<dbReference type="Pfam" id="PF05362">
    <property type="entry name" value="Lon_C"/>
    <property type="match status" value="1"/>
</dbReference>
<comment type="caution">
    <text evidence="3">The sequence shown here is derived from an EMBL/GenBank/DDBJ whole genome shotgun (WGS) entry which is preliminary data.</text>
</comment>
<dbReference type="Proteomes" id="UP000618943">
    <property type="component" value="Unassembled WGS sequence"/>
</dbReference>
<evidence type="ECO:0000259" key="2">
    <source>
        <dbReference type="Pfam" id="PF05362"/>
    </source>
</evidence>
<proteinExistence type="predicted"/>
<evidence type="ECO:0000313" key="3">
    <source>
        <dbReference type="EMBL" id="MBK3496090.1"/>
    </source>
</evidence>
<sequence length="304" mass="34462">MRSGEIIFSLKRNLSYLIIGFLTILFYFVFLLLYLQDVIDGIVFIGGLFVSLIILVIALIVYRKKRAYKRKILLALCIISLLLCYELPLLGYESTSHAAYIYKEPLQVAEGSGIYLLGVTKVDFKFMESKNAVTKLLNEQHVDFLNIIEVTNQIRYGSKNRQLLQWIHLQKSEVEQMRENVKHYLGQENENINEFLNNDQNEGSSAGLGLVLSELIMRGDLQNDLSIAVTGGISAKGDVVSVGILKEKIQIAERYALSFMIIPSENAEEVAEIQKELSLNIQIFDVAHIDEAVQLINELNDKNK</sequence>
<dbReference type="RefSeq" id="WP_200749620.1">
    <property type="nucleotide sequence ID" value="NZ_JAEOAH010000023.1"/>
</dbReference>
<name>A0ABS1H9K5_9BACL</name>
<keyword evidence="1" id="KW-0812">Transmembrane</keyword>
<organism evidence="3 4">
    <name type="scientific">Viridibacillus soli</name>
    <dbReference type="NCBI Taxonomy" id="2798301"/>
    <lineage>
        <taxon>Bacteria</taxon>
        <taxon>Bacillati</taxon>
        <taxon>Bacillota</taxon>
        <taxon>Bacilli</taxon>
        <taxon>Bacillales</taxon>
        <taxon>Caryophanaceae</taxon>
        <taxon>Viridibacillus</taxon>
    </lineage>
</organism>
<dbReference type="PANTHER" id="PTHR10046">
    <property type="entry name" value="ATP DEPENDENT LON PROTEASE FAMILY MEMBER"/>
    <property type="match status" value="1"/>
</dbReference>
<feature type="transmembrane region" description="Helical" evidence="1">
    <location>
        <begin position="73"/>
        <end position="92"/>
    </location>
</feature>
<dbReference type="InterPro" id="IPR008269">
    <property type="entry name" value="Lon_proteolytic"/>
</dbReference>